<dbReference type="InterPro" id="IPR011008">
    <property type="entry name" value="Dimeric_a/b-barrel"/>
</dbReference>
<keyword evidence="2" id="KW-1185">Reference proteome</keyword>
<reference evidence="1" key="1">
    <citation type="journal article" date="2021" name="Nat. Commun.">
        <title>Genetic determinants of endophytism in the Arabidopsis root mycobiome.</title>
        <authorList>
            <person name="Mesny F."/>
            <person name="Miyauchi S."/>
            <person name="Thiergart T."/>
            <person name="Pickel B."/>
            <person name="Atanasova L."/>
            <person name="Karlsson M."/>
            <person name="Huettel B."/>
            <person name="Barry K.W."/>
            <person name="Haridas S."/>
            <person name="Chen C."/>
            <person name="Bauer D."/>
            <person name="Andreopoulos W."/>
            <person name="Pangilinan J."/>
            <person name="LaButti K."/>
            <person name="Riley R."/>
            <person name="Lipzen A."/>
            <person name="Clum A."/>
            <person name="Drula E."/>
            <person name="Henrissat B."/>
            <person name="Kohler A."/>
            <person name="Grigoriev I.V."/>
            <person name="Martin F.M."/>
            <person name="Hacquard S."/>
        </authorList>
    </citation>
    <scope>NUCLEOTIDE SEQUENCE</scope>
    <source>
        <strain evidence="1">MPI-SDFR-AT-0073</strain>
    </source>
</reference>
<gene>
    <name evidence="1" type="ORF">BKA67DRAFT_38523</name>
</gene>
<dbReference type="RefSeq" id="XP_045964182.1">
    <property type="nucleotide sequence ID" value="XM_046096579.1"/>
</dbReference>
<name>A0A9P8UXX8_9PEZI</name>
<dbReference type="GeneID" id="70125471"/>
<dbReference type="EMBL" id="JAGPXC010000001">
    <property type="protein sequence ID" value="KAH6660051.1"/>
    <property type="molecule type" value="Genomic_DNA"/>
</dbReference>
<comment type="caution">
    <text evidence="1">The sequence shown here is derived from an EMBL/GenBank/DDBJ whole genome shotgun (WGS) entry which is preliminary data.</text>
</comment>
<organism evidence="1 2">
    <name type="scientific">Truncatella angustata</name>
    <dbReference type="NCBI Taxonomy" id="152316"/>
    <lineage>
        <taxon>Eukaryota</taxon>
        <taxon>Fungi</taxon>
        <taxon>Dikarya</taxon>
        <taxon>Ascomycota</taxon>
        <taxon>Pezizomycotina</taxon>
        <taxon>Sordariomycetes</taxon>
        <taxon>Xylariomycetidae</taxon>
        <taxon>Amphisphaeriales</taxon>
        <taxon>Sporocadaceae</taxon>
        <taxon>Truncatella</taxon>
    </lineage>
</organism>
<dbReference type="Proteomes" id="UP000758603">
    <property type="component" value="Unassembled WGS sequence"/>
</dbReference>
<proteinExistence type="predicted"/>
<protein>
    <submittedName>
        <fullName evidence="1">Uncharacterized protein</fullName>
    </submittedName>
</protein>
<accession>A0A9P8UXX8</accession>
<dbReference type="AlphaFoldDB" id="A0A9P8UXX8"/>
<sequence>MAKELSGPGSLYVESKIANPKILDETTYLKWYDEVHIPEIIQMTGIKSARRFKDINPDADKPYLAIYPLKDIAFLGSEEFKHYTIKSDLLPGTGDITELADFSNRIDSLIQVYDPTQRGTGHTRSIISAQIELKEEADAEEFDKWYREEHLGRVAGATGYLRTTRFKLNVARNISTTGESAAHAPAWLAIHEFAVESPDLLEIKKLAASPWTEKLLEGRKLSIFRVYKTMAEFGEEDWFHGHTA</sequence>
<evidence type="ECO:0000313" key="1">
    <source>
        <dbReference type="EMBL" id="KAH6660051.1"/>
    </source>
</evidence>
<dbReference type="OrthoDB" id="2851338at2759"/>
<evidence type="ECO:0000313" key="2">
    <source>
        <dbReference type="Proteomes" id="UP000758603"/>
    </source>
</evidence>
<dbReference type="SUPFAM" id="SSF54909">
    <property type="entry name" value="Dimeric alpha+beta barrel"/>
    <property type="match status" value="1"/>
</dbReference>